<dbReference type="EMBL" id="VCAU01000024">
    <property type="protein sequence ID" value="KAF9890764.1"/>
    <property type="molecule type" value="Genomic_DNA"/>
</dbReference>
<name>A0AAD4CQB8_ASPNN</name>
<reference evidence="1" key="2">
    <citation type="submission" date="2020-02" db="EMBL/GenBank/DDBJ databases">
        <authorList>
            <person name="Gilchrist C.L.M."/>
            <person name="Chooi Y.-H."/>
        </authorList>
    </citation>
    <scope>NUCLEOTIDE SEQUENCE</scope>
    <source>
        <strain evidence="1">MST-FP2251</strain>
    </source>
</reference>
<accession>A0AAD4CQB8</accession>
<dbReference type="AlphaFoldDB" id="A0AAD4CQB8"/>
<proteinExistence type="predicted"/>
<protein>
    <submittedName>
        <fullName evidence="1">Uncharacterized protein</fullName>
    </submittedName>
</protein>
<gene>
    <name evidence="1" type="ORF">FE257_005633</name>
</gene>
<evidence type="ECO:0000313" key="1">
    <source>
        <dbReference type="EMBL" id="KAF9890764.1"/>
    </source>
</evidence>
<organism evidence="1 2">
    <name type="scientific">Aspergillus nanangensis</name>
    <dbReference type="NCBI Taxonomy" id="2582783"/>
    <lineage>
        <taxon>Eukaryota</taxon>
        <taxon>Fungi</taxon>
        <taxon>Dikarya</taxon>
        <taxon>Ascomycota</taxon>
        <taxon>Pezizomycotina</taxon>
        <taxon>Eurotiomycetes</taxon>
        <taxon>Eurotiomycetidae</taxon>
        <taxon>Eurotiales</taxon>
        <taxon>Aspergillaceae</taxon>
        <taxon>Aspergillus</taxon>
        <taxon>Aspergillus subgen. Circumdati</taxon>
    </lineage>
</organism>
<sequence length="411" mass="47317">MLGNKDIQALSFHRTIFAPLKSTQDSSRSAHSLFLHRAFDRRMALHFLLAVSHHELAIYQDRSHDPPQESCLHYRRGTELLQQQTQAHKTTPNDHLNMMLSFLYMYLFWMRRSRLDPIKIRALSKIVYVYMRDSDLNDLCSLREPPLPLTHSYPGLAIATSDQILLARTIIYLYDRDGFCSFFGCGGTLAEFVTGMPEKRHALWQISRIPFLWPMTDMDLSTTSDMPDEDRTILDVYFELIILHQEINRLSQGFVESPDEAWTKLRQRLDLLKQGASFITFLVEDKDLRSTKSLMAYVTSTVFYATCIYLDRATVPGFGGPRSSSTDQALSSLLKVSYKTVSMGSVQLLERFQWALLIAGIETSDEIHRHWVISSISDMGIRDIFRVILDEKFRLGGVISMRDIRQLIGKS</sequence>
<evidence type="ECO:0000313" key="2">
    <source>
        <dbReference type="Proteomes" id="UP001194746"/>
    </source>
</evidence>
<comment type="caution">
    <text evidence="1">The sequence shown here is derived from an EMBL/GenBank/DDBJ whole genome shotgun (WGS) entry which is preliminary data.</text>
</comment>
<reference evidence="1" key="1">
    <citation type="journal article" date="2019" name="Beilstein J. Org. Chem.">
        <title>Nanangenines: drimane sesquiterpenoids as the dominant metabolite cohort of a novel Australian fungus, Aspergillus nanangensis.</title>
        <authorList>
            <person name="Lacey H.J."/>
            <person name="Gilchrist C.L.M."/>
            <person name="Crombie A."/>
            <person name="Kalaitzis J.A."/>
            <person name="Vuong D."/>
            <person name="Rutledge P.J."/>
            <person name="Turner P."/>
            <person name="Pitt J.I."/>
            <person name="Lacey E."/>
            <person name="Chooi Y.H."/>
            <person name="Piggott A.M."/>
        </authorList>
    </citation>
    <scope>NUCLEOTIDE SEQUENCE</scope>
    <source>
        <strain evidence="1">MST-FP2251</strain>
    </source>
</reference>
<keyword evidence="2" id="KW-1185">Reference proteome</keyword>
<dbReference type="Proteomes" id="UP001194746">
    <property type="component" value="Unassembled WGS sequence"/>
</dbReference>